<dbReference type="Proteomes" id="UP000789508">
    <property type="component" value="Unassembled WGS sequence"/>
</dbReference>
<keyword evidence="2" id="KW-1185">Reference proteome</keyword>
<evidence type="ECO:0000313" key="1">
    <source>
        <dbReference type="EMBL" id="CAG8449678.1"/>
    </source>
</evidence>
<proteinExistence type="predicted"/>
<dbReference type="OrthoDB" id="10013825at2759"/>
<comment type="caution">
    <text evidence="1">The sequence shown here is derived from an EMBL/GenBank/DDBJ whole genome shotgun (WGS) entry which is preliminary data.</text>
</comment>
<sequence length="75" mass="8935">MEKDYKYLIGKILRENADSDRYTKNIPKDMIVYETELPSKHRIIKPGYMYTCDFDQDRLQVRVNANNVIESVQYG</sequence>
<protein>
    <submittedName>
        <fullName evidence="1">12262_t:CDS:1</fullName>
    </submittedName>
</protein>
<name>A0A9N8VIM4_9GLOM</name>
<organism evidence="1 2">
    <name type="scientific">Ambispora leptoticha</name>
    <dbReference type="NCBI Taxonomy" id="144679"/>
    <lineage>
        <taxon>Eukaryota</taxon>
        <taxon>Fungi</taxon>
        <taxon>Fungi incertae sedis</taxon>
        <taxon>Mucoromycota</taxon>
        <taxon>Glomeromycotina</taxon>
        <taxon>Glomeromycetes</taxon>
        <taxon>Archaeosporales</taxon>
        <taxon>Ambisporaceae</taxon>
        <taxon>Ambispora</taxon>
    </lineage>
</organism>
<gene>
    <name evidence="1" type="ORF">ALEPTO_LOCUS923</name>
</gene>
<dbReference type="EMBL" id="CAJVPS010000083">
    <property type="protein sequence ID" value="CAG8449678.1"/>
    <property type="molecule type" value="Genomic_DNA"/>
</dbReference>
<reference evidence="1" key="1">
    <citation type="submission" date="2021-06" db="EMBL/GenBank/DDBJ databases">
        <authorList>
            <person name="Kallberg Y."/>
            <person name="Tangrot J."/>
            <person name="Rosling A."/>
        </authorList>
    </citation>
    <scope>NUCLEOTIDE SEQUENCE</scope>
    <source>
        <strain evidence="1">FL130A</strain>
    </source>
</reference>
<dbReference type="Gene3D" id="3.30.10.10">
    <property type="entry name" value="Trypsin Inhibitor V, subunit A"/>
    <property type="match status" value="1"/>
</dbReference>
<accession>A0A9N8VIM4</accession>
<dbReference type="AlphaFoldDB" id="A0A9N8VIM4"/>
<evidence type="ECO:0000313" key="2">
    <source>
        <dbReference type="Proteomes" id="UP000789508"/>
    </source>
</evidence>